<dbReference type="PANTHER" id="PTHR13353:SF5">
    <property type="entry name" value="TRANSMEMBRANE PROTEIN 19"/>
    <property type="match status" value="1"/>
</dbReference>
<dbReference type="InterPro" id="IPR002794">
    <property type="entry name" value="DUF92_TMEM19"/>
</dbReference>
<dbReference type="GO" id="GO:0016020">
    <property type="term" value="C:membrane"/>
    <property type="evidence" value="ECO:0007669"/>
    <property type="project" value="UniProtKB-SubCell"/>
</dbReference>
<feature type="transmembrane region" description="Helical" evidence="6">
    <location>
        <begin position="220"/>
        <end position="244"/>
    </location>
</feature>
<protein>
    <submittedName>
        <fullName evidence="7">Uncharacterized protein</fullName>
    </submittedName>
</protein>
<evidence type="ECO:0000256" key="4">
    <source>
        <dbReference type="ARBA" id="ARBA00022989"/>
    </source>
</evidence>
<comment type="subcellular location">
    <subcellularLocation>
        <location evidence="1">Membrane</location>
        <topology evidence="1">Multi-pass membrane protein</topology>
    </subcellularLocation>
</comment>
<accession>A0A7S3ALU7</accession>
<dbReference type="PANTHER" id="PTHR13353">
    <property type="entry name" value="TRANSMEMBRANE PROTEIN 19"/>
    <property type="match status" value="1"/>
</dbReference>
<keyword evidence="4 6" id="KW-1133">Transmembrane helix</keyword>
<evidence type="ECO:0000256" key="5">
    <source>
        <dbReference type="ARBA" id="ARBA00023136"/>
    </source>
</evidence>
<feature type="transmembrane region" description="Helical" evidence="6">
    <location>
        <begin position="256"/>
        <end position="275"/>
    </location>
</feature>
<feature type="transmembrane region" description="Helical" evidence="6">
    <location>
        <begin position="195"/>
        <end position="214"/>
    </location>
</feature>
<evidence type="ECO:0000313" key="7">
    <source>
        <dbReference type="EMBL" id="CAE0106545.1"/>
    </source>
</evidence>
<proteinExistence type="inferred from homology"/>
<evidence type="ECO:0000256" key="2">
    <source>
        <dbReference type="ARBA" id="ARBA00009012"/>
    </source>
</evidence>
<dbReference type="AlphaFoldDB" id="A0A7S3ALU7"/>
<gene>
    <name evidence="7" type="ORF">HERI1096_LOCUS7204</name>
</gene>
<keyword evidence="3 6" id="KW-0812">Transmembrane</keyword>
<keyword evidence="5 6" id="KW-0472">Membrane</keyword>
<evidence type="ECO:0000256" key="3">
    <source>
        <dbReference type="ARBA" id="ARBA00022692"/>
    </source>
</evidence>
<evidence type="ECO:0000256" key="1">
    <source>
        <dbReference type="ARBA" id="ARBA00004141"/>
    </source>
</evidence>
<dbReference type="EMBL" id="HBHX01012928">
    <property type="protein sequence ID" value="CAE0106545.1"/>
    <property type="molecule type" value="Transcribed_RNA"/>
</dbReference>
<comment type="similarity">
    <text evidence="2">Belongs to the TMEM19 family.</text>
</comment>
<name>A0A7S3ALU7_9EUKA</name>
<sequence length="276" mass="27602">MPTAVRVTARPTLTAAPLSALRAPPAAALVLSPRVLTAVGLNSGLAAVGVAKGQKVLTPSGLAHAWALGVMLWGSLGVVGWSTCVLYLVCGSRVTKVRMVEKEALGIAEGRGGMRGPENVWGSAATAAACALASAAWPSRAAVFRIGFVASLATKLSDTCASEIGKAFGQTTYLITTFKLVPAGTEGAVSLEGTVAGVVGSIVLTAYGALVGLLGGQGRALPAAVACVLAAFVATNVESVIGAVAQDKFAWLTNEVVNFVMTVVGAAVGIGFALLL</sequence>
<feature type="transmembrane region" description="Helical" evidence="6">
    <location>
        <begin position="65"/>
        <end position="89"/>
    </location>
</feature>
<dbReference type="Pfam" id="PF01940">
    <property type="entry name" value="DUF92"/>
    <property type="match status" value="1"/>
</dbReference>
<organism evidence="7">
    <name type="scientific">Haptolina ericina</name>
    <dbReference type="NCBI Taxonomy" id="156174"/>
    <lineage>
        <taxon>Eukaryota</taxon>
        <taxon>Haptista</taxon>
        <taxon>Haptophyta</taxon>
        <taxon>Prymnesiophyceae</taxon>
        <taxon>Prymnesiales</taxon>
        <taxon>Prymnesiaceae</taxon>
        <taxon>Haptolina</taxon>
    </lineage>
</organism>
<evidence type="ECO:0000256" key="6">
    <source>
        <dbReference type="SAM" id="Phobius"/>
    </source>
</evidence>
<reference evidence="7" key="1">
    <citation type="submission" date="2021-01" db="EMBL/GenBank/DDBJ databases">
        <authorList>
            <person name="Corre E."/>
            <person name="Pelletier E."/>
            <person name="Niang G."/>
            <person name="Scheremetjew M."/>
            <person name="Finn R."/>
            <person name="Kale V."/>
            <person name="Holt S."/>
            <person name="Cochrane G."/>
            <person name="Meng A."/>
            <person name="Brown T."/>
            <person name="Cohen L."/>
        </authorList>
    </citation>
    <scope>NUCLEOTIDE SEQUENCE</scope>
    <source>
        <strain evidence="7">CCMP281</strain>
    </source>
</reference>